<name>A0ABR2GSH3_9EUKA</name>
<evidence type="ECO:0000259" key="1">
    <source>
        <dbReference type="Pfam" id="PF03184"/>
    </source>
</evidence>
<dbReference type="Pfam" id="PF03184">
    <property type="entry name" value="DDE_1"/>
    <property type="match status" value="1"/>
</dbReference>
<evidence type="ECO:0000313" key="3">
    <source>
        <dbReference type="Proteomes" id="UP001470230"/>
    </source>
</evidence>
<accession>A0ABR2GSH3</accession>
<organism evidence="2 3">
    <name type="scientific">Tritrichomonas musculus</name>
    <dbReference type="NCBI Taxonomy" id="1915356"/>
    <lineage>
        <taxon>Eukaryota</taxon>
        <taxon>Metamonada</taxon>
        <taxon>Parabasalia</taxon>
        <taxon>Tritrichomonadida</taxon>
        <taxon>Tritrichomonadidae</taxon>
        <taxon>Tritrichomonas</taxon>
    </lineage>
</organism>
<evidence type="ECO:0000313" key="2">
    <source>
        <dbReference type="EMBL" id="KAK8836894.1"/>
    </source>
</evidence>
<gene>
    <name evidence="2" type="ORF">M9Y10_037420</name>
</gene>
<comment type="caution">
    <text evidence="2">The sequence shown here is derived from an EMBL/GenBank/DDBJ whole genome shotgun (WGS) entry which is preliminary data.</text>
</comment>
<protein>
    <recommendedName>
        <fullName evidence="1">DDE-1 domain-containing protein</fullName>
    </recommendedName>
</protein>
<dbReference type="Proteomes" id="UP001470230">
    <property type="component" value="Unassembled WGS sequence"/>
</dbReference>
<dbReference type="InterPro" id="IPR004875">
    <property type="entry name" value="DDE_SF_endonuclease_dom"/>
</dbReference>
<feature type="domain" description="DDE-1" evidence="1">
    <location>
        <begin position="231"/>
        <end position="375"/>
    </location>
</feature>
<proteinExistence type="predicted"/>
<sequence>MEYLDKNSFSFLQVWIIDKKLKGDSYEKIASSYKQVFSYLSDNLSRDAIHTCIKRSSLSLPWEKSKIFGNLPVLPACDIEILKDYILENATDGIYIDVEDTIEKVEELRKERFQKARSFLNKVNCYGILTEIEEFFNEHSAGRTWVYEHLEELQAQLFTPRNIQINRLLACTPNKIQSFLLVFIPLVENFLPCLRFAADETMLAPNINRKVLVPDNTSQPLLPDMSDLPHITATCCCSVLGAKMPLFIVLPNLKKLPQELTEFANNGQAYFASSSNGWQTRDTFLFFVICFINWLSLFRKTLEKSIRDKDALLILDGHKSRENPIALKLLKQNKVTVFILSAHTSHLTTIFDVGIASPMKGVFTQLFNDMIKNFQPELNQASQLRRFCVESAIVSYDIKCNIKSCKIAAELTSTYPCNYEKLMNSKFVSELTPQLKIIEEEKERRKRNEPVNINCKVITNEAFLNSLNDHILTSKKHKHLALSN</sequence>
<reference evidence="2 3" key="1">
    <citation type="submission" date="2024-04" db="EMBL/GenBank/DDBJ databases">
        <title>Tritrichomonas musculus Genome.</title>
        <authorList>
            <person name="Alves-Ferreira E."/>
            <person name="Grigg M."/>
            <person name="Lorenzi H."/>
            <person name="Galac M."/>
        </authorList>
    </citation>
    <scope>NUCLEOTIDE SEQUENCE [LARGE SCALE GENOMIC DNA]</scope>
    <source>
        <strain evidence="2 3">EAF2021</strain>
    </source>
</reference>
<dbReference type="EMBL" id="JAPFFF010000063">
    <property type="protein sequence ID" value="KAK8836894.1"/>
    <property type="molecule type" value="Genomic_DNA"/>
</dbReference>
<keyword evidence="3" id="KW-1185">Reference proteome</keyword>